<evidence type="ECO:0000313" key="1">
    <source>
        <dbReference type="EMBL" id="MCC6071282.1"/>
    </source>
</evidence>
<keyword evidence="2" id="KW-1185">Reference proteome</keyword>
<reference evidence="1 2" key="1">
    <citation type="submission" date="2021-11" db="EMBL/GenBank/DDBJ databases">
        <authorList>
            <person name="Huq M.A."/>
        </authorList>
    </citation>
    <scope>NUCLEOTIDE SEQUENCE [LARGE SCALE GENOMIC DNA]</scope>
    <source>
        <strain evidence="1 2">MAHUQ-52</strain>
    </source>
</reference>
<accession>A0ABS8IRK3</accession>
<sequence>MKNSISVKVNKCGNRITYEYEVTGEWCEAFNIDEIQGWFATAGCGVRDFFIEYDENIESVPDSIAVIPFLCNVLPISWVYDAEIIASEVDEDFYNSITGFKRGYIGMYPDADLRGSLTPGRLITNRLSPVSQGSLLFFSGGVDANFTLLSTLEKRPLLVTLWGADIYFSNIKEWEVVSDQNRAVARTLGLQYAPVKSSFRFFINYRVLDEKFARPNQASSWWHGFQHGIGLIGHSAPLAWKRSLREIYIASSYSIKDDQNTKCASWPTIDQFLRFSDCMVSHHDFRYTRQAKLREICNMSECLNVPVTLRVCWQPGHATNCGKCEKCLRTMFGVLAESRDPQRFGFSTEPKLLVEIAELLKAKKVRPTKFWTEIVEKLSETPLSTESHVRALIESHYEAKELGKLI</sequence>
<dbReference type="Gene3D" id="3.40.50.620">
    <property type="entry name" value="HUPs"/>
    <property type="match status" value="1"/>
</dbReference>
<proteinExistence type="predicted"/>
<evidence type="ECO:0008006" key="3">
    <source>
        <dbReference type="Google" id="ProtNLM"/>
    </source>
</evidence>
<dbReference type="Proteomes" id="UP001198701">
    <property type="component" value="Unassembled WGS sequence"/>
</dbReference>
<comment type="caution">
    <text evidence="1">The sequence shown here is derived from an EMBL/GenBank/DDBJ whole genome shotgun (WGS) entry which is preliminary data.</text>
</comment>
<dbReference type="RefSeq" id="WP_229432199.1">
    <property type="nucleotide sequence ID" value="NZ_JAJHPV010000013.1"/>
</dbReference>
<evidence type="ECO:0000313" key="2">
    <source>
        <dbReference type="Proteomes" id="UP001198701"/>
    </source>
</evidence>
<name>A0ABS8IRK3_9BURK</name>
<gene>
    <name evidence="1" type="ORF">LMJ30_09980</name>
</gene>
<dbReference type="InterPro" id="IPR014729">
    <property type="entry name" value="Rossmann-like_a/b/a_fold"/>
</dbReference>
<organism evidence="1 2">
    <name type="scientific">Massilia agrisoli</name>
    <dbReference type="NCBI Taxonomy" id="2892444"/>
    <lineage>
        <taxon>Bacteria</taxon>
        <taxon>Pseudomonadati</taxon>
        <taxon>Pseudomonadota</taxon>
        <taxon>Betaproteobacteria</taxon>
        <taxon>Burkholderiales</taxon>
        <taxon>Oxalobacteraceae</taxon>
        <taxon>Telluria group</taxon>
        <taxon>Massilia</taxon>
    </lineage>
</organism>
<protein>
    <recommendedName>
        <fullName evidence="3">7-cyano-7-deazaguanine synthase</fullName>
    </recommendedName>
</protein>
<dbReference type="EMBL" id="JAJHPV010000013">
    <property type="protein sequence ID" value="MCC6071282.1"/>
    <property type="molecule type" value="Genomic_DNA"/>
</dbReference>